<feature type="transmembrane region" description="Helical" evidence="5">
    <location>
        <begin position="297"/>
        <end position="325"/>
    </location>
</feature>
<evidence type="ECO:0000256" key="2">
    <source>
        <dbReference type="ARBA" id="ARBA00022692"/>
    </source>
</evidence>
<dbReference type="PANTHER" id="PTHR47704">
    <property type="entry name" value="POTASSIUM TRANSPORTER KIMA"/>
    <property type="match status" value="1"/>
</dbReference>
<feature type="transmembrane region" description="Helical" evidence="5">
    <location>
        <begin position="103"/>
        <end position="125"/>
    </location>
</feature>
<gene>
    <name evidence="6" type="ORF">SAMN05421842_10925</name>
</gene>
<feature type="transmembrane region" description="Helical" evidence="5">
    <location>
        <begin position="60"/>
        <end position="82"/>
    </location>
</feature>
<feature type="transmembrane region" description="Helical" evidence="5">
    <location>
        <begin position="371"/>
        <end position="395"/>
    </location>
</feature>
<dbReference type="InterPro" id="IPR053153">
    <property type="entry name" value="APC_K+_Transporter"/>
</dbReference>
<dbReference type="PANTHER" id="PTHR47704:SF1">
    <property type="entry name" value="POTASSIUM TRANSPORTER KIMA"/>
    <property type="match status" value="1"/>
</dbReference>
<feature type="transmembrane region" description="Helical" evidence="5">
    <location>
        <begin position="137"/>
        <end position="158"/>
    </location>
</feature>
<dbReference type="AlphaFoldDB" id="A0A1I1LTQ0"/>
<dbReference type="InterPro" id="IPR002293">
    <property type="entry name" value="AA/rel_permease1"/>
</dbReference>
<feature type="transmembrane region" description="Helical" evidence="5">
    <location>
        <begin position="346"/>
        <end position="365"/>
    </location>
</feature>
<keyword evidence="2 5" id="KW-0812">Transmembrane</keyword>
<sequence length="621" mass="68832">MLSKFKRYLIGKPLTSEQLKHEKFNVLTGLSLLSSDAISSVAYASEEILWILVPLIGVLSYTYMFYLSIAIIILLFILVFSYRQTIDSYPNGGGSYIVAKDNLGTVAGLVAGASLTIDYILTVAVSASAGTSAITSAIPSLLPFKVIITLIFIWIMAVGNLRGLSESAKLFTAPTYLFIATMFIMIGYGIIKIKFLGYVPIKATLSYATTDISILMILRAFAGGCTALTGVEAISNGVPNFKEPHQENAKRVLFFLGLIIVIVFGGMSYLATLYQAVPNLDKTIISQIASQVFGNNFMFYLVQITTTLILILAANTSFSDLPLLLSVIARDGFAPRQFTARGDRLSYSNGIIVLCFISSILVVIFKGEAHYLLPLYAVGVFTSFTLSQTGMFVKWVKNKPSGWIHKAFFNGLGAIVTFVTALIIGYTKFIHGAWIVCILIPCFVYIMLKIKSHYIDTANQLSMEGQALKLPDSEKVKHFIIPIGGVNKSVLKTLNYAKCLSKDIVAFHISVNDEETEIIQKKWKQYKIDIPLIIRKSPYREVIGPLMEYIHSDEYPSKQDDIVTIVIPQFVVSAWWGNILHNHTALFLKSNLLKNKNIAVITVPYVIQHHHININDSFSKK</sequence>
<feature type="transmembrane region" description="Helical" evidence="5">
    <location>
        <begin position="432"/>
        <end position="448"/>
    </location>
</feature>
<proteinExistence type="predicted"/>
<evidence type="ECO:0000313" key="6">
    <source>
        <dbReference type="EMBL" id="SFC76306.1"/>
    </source>
</evidence>
<dbReference type="Pfam" id="PF13520">
    <property type="entry name" value="AA_permease_2"/>
    <property type="match status" value="1"/>
</dbReference>
<evidence type="ECO:0000256" key="3">
    <source>
        <dbReference type="ARBA" id="ARBA00022989"/>
    </source>
</evidence>
<evidence type="ECO:0000256" key="1">
    <source>
        <dbReference type="ARBA" id="ARBA00004141"/>
    </source>
</evidence>
<name>A0A1I1LTQ0_9CLOT</name>
<dbReference type="Proteomes" id="UP000199263">
    <property type="component" value="Unassembled WGS sequence"/>
</dbReference>
<organism evidence="6 7">
    <name type="scientific">Clostridium uliginosum</name>
    <dbReference type="NCBI Taxonomy" id="119641"/>
    <lineage>
        <taxon>Bacteria</taxon>
        <taxon>Bacillati</taxon>
        <taxon>Bacillota</taxon>
        <taxon>Clostridia</taxon>
        <taxon>Eubacteriales</taxon>
        <taxon>Clostridiaceae</taxon>
        <taxon>Clostridium</taxon>
    </lineage>
</organism>
<evidence type="ECO:0000256" key="5">
    <source>
        <dbReference type="SAM" id="Phobius"/>
    </source>
</evidence>
<feature type="transmembrane region" description="Helical" evidence="5">
    <location>
        <begin position="170"/>
        <end position="191"/>
    </location>
</feature>
<dbReference type="GO" id="GO:0022857">
    <property type="term" value="F:transmembrane transporter activity"/>
    <property type="evidence" value="ECO:0007669"/>
    <property type="project" value="InterPro"/>
</dbReference>
<evidence type="ECO:0000313" key="7">
    <source>
        <dbReference type="Proteomes" id="UP000199263"/>
    </source>
</evidence>
<dbReference type="OrthoDB" id="9759676at2"/>
<dbReference type="EMBL" id="FOMG01000009">
    <property type="protein sequence ID" value="SFC76306.1"/>
    <property type="molecule type" value="Genomic_DNA"/>
</dbReference>
<comment type="subcellular location">
    <subcellularLocation>
        <location evidence="1">Membrane</location>
        <topology evidence="1">Multi-pass membrane protein</topology>
    </subcellularLocation>
</comment>
<keyword evidence="7" id="KW-1185">Reference proteome</keyword>
<dbReference type="STRING" id="119641.SAMN05421842_10925"/>
<dbReference type="RefSeq" id="WP_090090526.1">
    <property type="nucleotide sequence ID" value="NZ_FOMG01000009.1"/>
</dbReference>
<accession>A0A1I1LTQ0</accession>
<keyword evidence="3 5" id="KW-1133">Transmembrane helix</keyword>
<dbReference type="Gene3D" id="1.20.1740.10">
    <property type="entry name" value="Amino acid/polyamine transporter I"/>
    <property type="match status" value="1"/>
</dbReference>
<keyword evidence="4 5" id="KW-0472">Membrane</keyword>
<feature type="transmembrane region" description="Helical" evidence="5">
    <location>
        <begin position="252"/>
        <end position="277"/>
    </location>
</feature>
<evidence type="ECO:0000256" key="4">
    <source>
        <dbReference type="ARBA" id="ARBA00023136"/>
    </source>
</evidence>
<dbReference type="GO" id="GO:0016020">
    <property type="term" value="C:membrane"/>
    <property type="evidence" value="ECO:0007669"/>
    <property type="project" value="UniProtKB-SubCell"/>
</dbReference>
<protein>
    <submittedName>
        <fullName evidence="6">Amino acid transporter</fullName>
    </submittedName>
</protein>
<feature type="transmembrane region" description="Helical" evidence="5">
    <location>
        <begin position="407"/>
        <end position="426"/>
    </location>
</feature>
<reference evidence="6 7" key="1">
    <citation type="submission" date="2016-10" db="EMBL/GenBank/DDBJ databases">
        <authorList>
            <person name="de Groot N.N."/>
        </authorList>
    </citation>
    <scope>NUCLEOTIDE SEQUENCE [LARGE SCALE GENOMIC DNA]</scope>
    <source>
        <strain evidence="6 7">DSM 12992</strain>
    </source>
</reference>
<feature type="transmembrane region" description="Helical" evidence="5">
    <location>
        <begin position="211"/>
        <end position="231"/>
    </location>
</feature>